<protein>
    <submittedName>
        <fullName evidence="2">Uncharacterized protein</fullName>
    </submittedName>
</protein>
<dbReference type="InterPro" id="IPR011990">
    <property type="entry name" value="TPR-like_helical_dom_sf"/>
</dbReference>
<dbReference type="AlphaFoldDB" id="A0A840D1H0"/>
<evidence type="ECO:0000313" key="2">
    <source>
        <dbReference type="EMBL" id="MBB4043434.1"/>
    </source>
</evidence>
<name>A0A840D1H0_9BACE</name>
<sequence length="807" mass="93834">MMKLIISDISRKLRSALHKLQFNAYKLQNGRHERFEVCKQSSHPANRRWFGKSAMHLSYLLPLLLLGGLIYSCSSGETMTRRLFMQSRRVHLSLPAELTDSSGRAIVRESVTYQDADNRSQVLFRKDSTRKAKTSLSEVQNLDEVVVVARVKQKFAPERDGKIAVDFQIRVPKELLSADWRIRLAPEILHNDSIVPLEGLSLQGENFRAKQLADYQVFANYEESIIPESAYDSLFLNLKGIRKDMRRRQLYYWDLYNREFKRVNRYLTWKERMEERFGHFNQQKDGYRLNLYHSYMRRKNDASIRLLTVGVDTTGIGHKYENKFRKRSGFWPQYHLHRELTEKNVPAKYKYFFRNEPNLENLTNYTTTEKDSIAIARHRYFFEEIAGNESREKQRDAMEKKLIPFPFESGLRLDSLVDGGSDFVYHYHQTYPVTPGLDRIGVTLGGKVSATDRSVYTLAASDTLYYLISSLVQLADTSLIVRGTKLYRNMYDRMTIYPQFEPNQSRFSIGYKDNRYQIDTLMSRFRSLKAGMDLQMDSLEIRSWASLDGSYDSNHELSRERAEALGGYLHATYPADMASCVVRSIPRGEDWQGLADRIGKRQDLANRDSILAMISRTVFPDQTEQDIRTQYRKDYRIIRDSIYPELRRMDVVFHLSRPGMNAVDSMQYVVKDGYEEGLRLLMKREYLEAFRVLSDYPDYNTALCLACMGYNGRAYDLLLKLPRTGDSEYLLAILCHRLERDEEAIEHLLESVRLDPDKAFRVHMDTEVLELVTRYNLSSRIEQIGAGVATDLPSSSSESATDGLSTD</sequence>
<evidence type="ECO:0000256" key="1">
    <source>
        <dbReference type="SAM" id="Phobius"/>
    </source>
</evidence>
<dbReference type="RefSeq" id="WP_183208036.1">
    <property type="nucleotide sequence ID" value="NZ_JACIER010000004.1"/>
</dbReference>
<organism evidence="2 3">
    <name type="scientific">Bacteroides reticulotermitis</name>
    <dbReference type="NCBI Taxonomy" id="1133319"/>
    <lineage>
        <taxon>Bacteria</taxon>
        <taxon>Pseudomonadati</taxon>
        <taxon>Bacteroidota</taxon>
        <taxon>Bacteroidia</taxon>
        <taxon>Bacteroidales</taxon>
        <taxon>Bacteroidaceae</taxon>
        <taxon>Bacteroides</taxon>
    </lineage>
</organism>
<accession>A0A840D1H0</accession>
<proteinExistence type="predicted"/>
<evidence type="ECO:0000313" key="3">
    <source>
        <dbReference type="Proteomes" id="UP000560658"/>
    </source>
</evidence>
<comment type="caution">
    <text evidence="2">The sequence shown here is derived from an EMBL/GenBank/DDBJ whole genome shotgun (WGS) entry which is preliminary data.</text>
</comment>
<dbReference type="Proteomes" id="UP000560658">
    <property type="component" value="Unassembled WGS sequence"/>
</dbReference>
<keyword evidence="1" id="KW-0812">Transmembrane</keyword>
<dbReference type="SUPFAM" id="SSF48452">
    <property type="entry name" value="TPR-like"/>
    <property type="match status" value="1"/>
</dbReference>
<keyword evidence="1" id="KW-0472">Membrane</keyword>
<dbReference type="EMBL" id="JACIER010000004">
    <property type="protein sequence ID" value="MBB4043434.1"/>
    <property type="molecule type" value="Genomic_DNA"/>
</dbReference>
<keyword evidence="3" id="KW-1185">Reference proteome</keyword>
<reference evidence="2" key="1">
    <citation type="submission" date="2020-08" db="EMBL/GenBank/DDBJ databases">
        <title>Genomic Encyclopedia of Type Strains, Phase IV (KMG-IV): sequencing the most valuable type-strain genomes for metagenomic binning, comparative biology and taxonomic classification.</title>
        <authorList>
            <person name="Goeker M."/>
        </authorList>
    </citation>
    <scope>NUCLEOTIDE SEQUENCE [LARGE SCALE GENOMIC DNA]</scope>
    <source>
        <strain evidence="2">DSM 105720</strain>
    </source>
</reference>
<gene>
    <name evidence="2" type="ORF">GGR06_001216</name>
</gene>
<feature type="transmembrane region" description="Helical" evidence="1">
    <location>
        <begin position="49"/>
        <end position="71"/>
    </location>
</feature>
<keyword evidence="1" id="KW-1133">Transmembrane helix</keyword>